<dbReference type="RefSeq" id="WP_113806561.1">
    <property type="nucleotide sequence ID" value="NZ_QOCW01000013.1"/>
</dbReference>
<feature type="transmembrane region" description="Helical" evidence="6">
    <location>
        <begin position="128"/>
        <end position="148"/>
    </location>
</feature>
<evidence type="ECO:0000256" key="1">
    <source>
        <dbReference type="ARBA" id="ARBA00004651"/>
    </source>
</evidence>
<feature type="transmembrane region" description="Helical" evidence="6">
    <location>
        <begin position="99"/>
        <end position="116"/>
    </location>
</feature>
<reference evidence="7 8" key="1">
    <citation type="submission" date="2018-07" db="EMBL/GenBank/DDBJ databases">
        <title>Lottiidibacillus patelloidae gen. nov., sp. nov., isolated from the intestinal tract of a marine limpet and the reclassification of B. taeanensis BH030017T, B. algicola KMM 3737T and B. hwajinpoensis SW-72T as genus Lottiidibacillus.</title>
        <authorList>
            <person name="Liu R."/>
            <person name="Huang Z."/>
        </authorList>
    </citation>
    <scope>NUCLEOTIDE SEQUENCE [LARGE SCALE GENOMIC DNA]</scope>
    <source>
        <strain evidence="7 8">BH030017</strain>
    </source>
</reference>
<keyword evidence="8" id="KW-1185">Reference proteome</keyword>
<evidence type="ECO:0000256" key="6">
    <source>
        <dbReference type="SAM" id="Phobius"/>
    </source>
</evidence>
<gene>
    <name evidence="7" type="ORF">DS031_13315</name>
</gene>
<feature type="transmembrane region" description="Helical" evidence="6">
    <location>
        <begin position="57"/>
        <end position="78"/>
    </location>
</feature>
<name>A0A366XWH9_9BACI</name>
<comment type="caution">
    <text evidence="7">The sequence shown here is derived from an EMBL/GenBank/DDBJ whole genome shotgun (WGS) entry which is preliminary data.</text>
</comment>
<feature type="transmembrane region" description="Helical" evidence="6">
    <location>
        <begin position="23"/>
        <end position="45"/>
    </location>
</feature>
<keyword evidence="4 6" id="KW-1133">Transmembrane helix</keyword>
<sequence length="347" mass="39713">MKSLKEIKFFGGRVMKTGIASSLTAWICLSLDLPVMFAVITAIVTTEPTAADSIRKGLIRFPAAAIGAALAMGFSFLFDNTPITYGLAAMFTILICHRLHLDAGILVATLTAVAMIPGTTDHYFEAFALRLGTTSIGIVVSTLVNFFIMPPKFSSMLTNKVDVLYEEAGQLLKAVCDQIVTEEKLFTGSRKYQKLSREFERTFLLKQYQREEWKYRRHNIHDIRSFSFSEKKLTYLQKILYHIGNLQFVKLEEEQLTEEEKLFYLETAQSITDILRDPDHRVSVKHFTLIQRLDDEFRKAKQETSLSTESRYHHQFSGKTVLTYELLSLHDVIEDLAYICKREDTYA</sequence>
<dbReference type="Pfam" id="PF06081">
    <property type="entry name" value="ArAE_1"/>
    <property type="match status" value="1"/>
</dbReference>
<protein>
    <submittedName>
        <fullName evidence="7">Aromatic acid exporter family protein</fullName>
    </submittedName>
</protein>
<dbReference type="InterPro" id="IPR010343">
    <property type="entry name" value="ArAE_1"/>
</dbReference>
<dbReference type="AlphaFoldDB" id="A0A366XWH9"/>
<evidence type="ECO:0000256" key="5">
    <source>
        <dbReference type="ARBA" id="ARBA00023136"/>
    </source>
</evidence>
<accession>A0A366XWH9</accession>
<evidence type="ECO:0000256" key="2">
    <source>
        <dbReference type="ARBA" id="ARBA00022475"/>
    </source>
</evidence>
<dbReference type="GO" id="GO:0005886">
    <property type="term" value="C:plasma membrane"/>
    <property type="evidence" value="ECO:0007669"/>
    <property type="project" value="UniProtKB-SubCell"/>
</dbReference>
<evidence type="ECO:0000256" key="3">
    <source>
        <dbReference type="ARBA" id="ARBA00022692"/>
    </source>
</evidence>
<dbReference type="OrthoDB" id="2690036at2"/>
<evidence type="ECO:0000313" key="7">
    <source>
        <dbReference type="EMBL" id="RBW69129.1"/>
    </source>
</evidence>
<evidence type="ECO:0000313" key="8">
    <source>
        <dbReference type="Proteomes" id="UP000253314"/>
    </source>
</evidence>
<comment type="subcellular location">
    <subcellularLocation>
        <location evidence="1">Cell membrane</location>
        <topology evidence="1">Multi-pass membrane protein</topology>
    </subcellularLocation>
</comment>
<keyword evidence="5 6" id="KW-0472">Membrane</keyword>
<evidence type="ECO:0000256" key="4">
    <source>
        <dbReference type="ARBA" id="ARBA00022989"/>
    </source>
</evidence>
<proteinExistence type="predicted"/>
<dbReference type="EMBL" id="QOCW01000013">
    <property type="protein sequence ID" value="RBW69129.1"/>
    <property type="molecule type" value="Genomic_DNA"/>
</dbReference>
<organism evidence="7 8">
    <name type="scientific">Bacillus taeanensis</name>
    <dbReference type="NCBI Taxonomy" id="273032"/>
    <lineage>
        <taxon>Bacteria</taxon>
        <taxon>Bacillati</taxon>
        <taxon>Bacillota</taxon>
        <taxon>Bacilli</taxon>
        <taxon>Bacillales</taxon>
        <taxon>Bacillaceae</taxon>
        <taxon>Bacillus</taxon>
    </lineage>
</organism>
<keyword evidence="2" id="KW-1003">Cell membrane</keyword>
<keyword evidence="3 6" id="KW-0812">Transmembrane</keyword>
<dbReference type="Proteomes" id="UP000253314">
    <property type="component" value="Unassembled WGS sequence"/>
</dbReference>